<evidence type="ECO:0000313" key="3">
    <source>
        <dbReference type="Proteomes" id="UP001251849"/>
    </source>
</evidence>
<gene>
    <name evidence="2" type="ORF">Q9S71_12640</name>
</gene>
<dbReference type="Proteomes" id="UP001251849">
    <property type="component" value="Unassembled WGS sequence"/>
</dbReference>
<dbReference type="EMBL" id="JAUZVV010000002">
    <property type="protein sequence ID" value="MDT3317667.1"/>
    <property type="molecule type" value="Genomic_DNA"/>
</dbReference>
<organism evidence="2 3">
    <name type="scientific">Microbacterium gawkjiense</name>
    <dbReference type="NCBI Taxonomy" id="3067309"/>
    <lineage>
        <taxon>Bacteria</taxon>
        <taxon>Bacillati</taxon>
        <taxon>Actinomycetota</taxon>
        <taxon>Actinomycetes</taxon>
        <taxon>Micrococcales</taxon>
        <taxon>Microbacteriaceae</taxon>
        <taxon>Microbacterium</taxon>
    </lineage>
</organism>
<keyword evidence="3" id="KW-1185">Reference proteome</keyword>
<evidence type="ECO:0000313" key="2">
    <source>
        <dbReference type="EMBL" id="MDT3317667.1"/>
    </source>
</evidence>
<feature type="chain" id="PRO_5045489452" description="Bacterial Ig-like domain-containing protein" evidence="1">
    <location>
        <begin position="31"/>
        <end position="350"/>
    </location>
</feature>
<protein>
    <recommendedName>
        <fullName evidence="4">Bacterial Ig-like domain-containing protein</fullName>
    </recommendedName>
</protein>
<name>A0ABU3GCX9_9MICO</name>
<keyword evidence="1" id="KW-0732">Signal</keyword>
<sequence>MTRLRRALVAIITSLGLVGAAIVAPSAAIAADGDVIEGRVTVSHTSITVNPYAEAPVTVKVPGCGRDVYVELWDEGKWREKSSLFLYDPATSDECLTTSEAVDLNEIANDYTAFPAGTYKIRFRTDSESDYYGPEYDYVTYTKAYSPTVTLKVRKGKTSFSGWPTGTWYVKKGADMKPLKIRVGWPGVDNPVELQERVSKRWEWVGDKYATYPDVMTSTITAQSLYTSATLRLKVVGDGYVTGGVTEPLTLKVGNAPDVKASVSKSSQVYGKAPAKLTVSVSSRVSGTATVYSGSTKVGTAKITKGKGSLTLSKKLKVGSHSLSVRFTPSKGSTFKRTLGPTISFTVKAK</sequence>
<dbReference type="RefSeq" id="WP_311862688.1">
    <property type="nucleotide sequence ID" value="NZ_JAUZVV010000002.1"/>
</dbReference>
<reference evidence="2 3" key="1">
    <citation type="submission" date="2023-08" db="EMBL/GenBank/DDBJ databases">
        <title>Microbacterium aquilitoris sp. nov. and Microbacterium gwkjibeachense sp. nov., isolated from beach.</title>
        <authorList>
            <person name="Lee S.D."/>
            <person name="Yang H."/>
            <person name="Kim I."/>
        </authorList>
    </citation>
    <scope>NUCLEOTIDE SEQUENCE [LARGE SCALE GENOMIC DNA]</scope>
    <source>
        <strain evidence="2 3">KSW4-11</strain>
    </source>
</reference>
<evidence type="ECO:0008006" key="4">
    <source>
        <dbReference type="Google" id="ProtNLM"/>
    </source>
</evidence>
<comment type="caution">
    <text evidence="2">The sequence shown here is derived from an EMBL/GenBank/DDBJ whole genome shotgun (WGS) entry which is preliminary data.</text>
</comment>
<accession>A0ABU3GCX9</accession>
<evidence type="ECO:0000256" key="1">
    <source>
        <dbReference type="SAM" id="SignalP"/>
    </source>
</evidence>
<proteinExistence type="predicted"/>
<feature type="signal peptide" evidence="1">
    <location>
        <begin position="1"/>
        <end position="30"/>
    </location>
</feature>